<dbReference type="AlphaFoldDB" id="A0A0M8ZVN9"/>
<dbReference type="Proteomes" id="UP000053105">
    <property type="component" value="Unassembled WGS sequence"/>
</dbReference>
<dbReference type="GO" id="GO:0032979">
    <property type="term" value="P:protein insertion into mitochondrial inner membrane from matrix"/>
    <property type="evidence" value="ECO:0007669"/>
    <property type="project" value="TreeGrafter"/>
</dbReference>
<reference evidence="1 2" key="1">
    <citation type="submission" date="2015-07" db="EMBL/GenBank/DDBJ databases">
        <title>The genome of Melipona quadrifasciata.</title>
        <authorList>
            <person name="Pan H."/>
            <person name="Kapheim K."/>
        </authorList>
    </citation>
    <scope>NUCLEOTIDE SEQUENCE [LARGE SCALE GENOMIC DNA]</scope>
    <source>
        <strain evidence="1">0111107301</strain>
        <tissue evidence="1">Whole body</tissue>
    </source>
</reference>
<name>A0A0M8ZVN9_9HYME</name>
<dbReference type="GO" id="GO:0005743">
    <property type="term" value="C:mitochondrial inner membrane"/>
    <property type="evidence" value="ECO:0007669"/>
    <property type="project" value="TreeGrafter"/>
</dbReference>
<accession>A0A0M8ZVN9</accession>
<evidence type="ECO:0000313" key="1">
    <source>
        <dbReference type="EMBL" id="KOX70966.1"/>
    </source>
</evidence>
<sequence>MQHCKELKNSNLVNASFNIHRLFFTENQNQNLLPPLMIKTVPKDNLLKIFWTYHYIRRTIDHEFNNQILMQGVKQAILVISEALSKQNYEALDGIVSPKAITVLRHRVNRLTPSQLELLSINPEFFGFFTRSLSTKRMKDSTNAIVEVAIHGMTMMGIPVERQSYIYFCYVFQRKYKDGMGGPWIVKLVNHTSMLN</sequence>
<keyword evidence="2" id="KW-1185">Reference proteome</keyword>
<organism evidence="1 2">
    <name type="scientific">Melipona quadrifasciata</name>
    <dbReference type="NCBI Taxonomy" id="166423"/>
    <lineage>
        <taxon>Eukaryota</taxon>
        <taxon>Metazoa</taxon>
        <taxon>Ecdysozoa</taxon>
        <taxon>Arthropoda</taxon>
        <taxon>Hexapoda</taxon>
        <taxon>Insecta</taxon>
        <taxon>Pterygota</taxon>
        <taxon>Neoptera</taxon>
        <taxon>Endopterygota</taxon>
        <taxon>Hymenoptera</taxon>
        <taxon>Apocrita</taxon>
        <taxon>Aculeata</taxon>
        <taxon>Apoidea</taxon>
        <taxon>Anthophila</taxon>
        <taxon>Apidae</taxon>
        <taxon>Melipona</taxon>
    </lineage>
</organism>
<protein>
    <submittedName>
        <fullName evidence="1">Uncharacterized protein</fullName>
    </submittedName>
</protein>
<dbReference type="PANTHER" id="PTHR13333">
    <property type="entry name" value="M-AAA PROTEASE-INTERACTING PROTEIN 1, MITOCHONDRIAL"/>
    <property type="match status" value="1"/>
</dbReference>
<evidence type="ECO:0000313" key="2">
    <source>
        <dbReference type="Proteomes" id="UP000053105"/>
    </source>
</evidence>
<dbReference type="STRING" id="166423.A0A0M8ZVN9"/>
<dbReference type="OrthoDB" id="7249367at2759"/>
<dbReference type="GO" id="GO:0043022">
    <property type="term" value="F:ribosome binding"/>
    <property type="evidence" value="ECO:0007669"/>
    <property type="project" value="TreeGrafter"/>
</dbReference>
<dbReference type="PANTHER" id="PTHR13333:SF5">
    <property type="entry name" value="M-AAA PROTEASE-INTERACTING PROTEIN 1, MITOCHONDRIAL"/>
    <property type="match status" value="1"/>
</dbReference>
<proteinExistence type="predicted"/>
<dbReference type="EMBL" id="KQ435850">
    <property type="protein sequence ID" value="KOX70966.1"/>
    <property type="molecule type" value="Genomic_DNA"/>
</dbReference>
<gene>
    <name evidence="1" type="ORF">WN51_03395</name>
</gene>